<dbReference type="InterPro" id="IPR012861">
    <property type="entry name" value="DUF1634"/>
</dbReference>
<reference evidence="2 3" key="1">
    <citation type="journal article" date="2015" name="Genome Announc.">
        <title>Expanding the biotechnology potential of lactobacilli through comparative genomics of 213 strains and associated genera.</title>
        <authorList>
            <person name="Sun Z."/>
            <person name="Harris H.M."/>
            <person name="McCann A."/>
            <person name="Guo C."/>
            <person name="Argimon S."/>
            <person name="Zhang W."/>
            <person name="Yang X."/>
            <person name="Jeffery I.B."/>
            <person name="Cooney J.C."/>
            <person name="Kagawa T.F."/>
            <person name="Liu W."/>
            <person name="Song Y."/>
            <person name="Salvetti E."/>
            <person name="Wrobel A."/>
            <person name="Rasinkangas P."/>
            <person name="Parkhill J."/>
            <person name="Rea M.C."/>
            <person name="O'Sullivan O."/>
            <person name="Ritari J."/>
            <person name="Douillard F.P."/>
            <person name="Paul Ross R."/>
            <person name="Yang R."/>
            <person name="Briner A.E."/>
            <person name="Felis G.E."/>
            <person name="de Vos W.M."/>
            <person name="Barrangou R."/>
            <person name="Klaenhammer T.R."/>
            <person name="Caufield P.W."/>
            <person name="Cui Y."/>
            <person name="Zhang H."/>
            <person name="O'Toole P.W."/>
        </authorList>
    </citation>
    <scope>NUCLEOTIDE SEQUENCE [LARGE SCALE GENOMIC DNA]</scope>
    <source>
        <strain evidence="2 3">DSM 20515</strain>
    </source>
</reference>
<name>A0A0R2BH04_SECCO</name>
<feature type="transmembrane region" description="Helical" evidence="1">
    <location>
        <begin position="20"/>
        <end position="45"/>
    </location>
</feature>
<dbReference type="PATRIC" id="fig|1423733.4.peg.80"/>
<organism evidence="2 3">
    <name type="scientific">Secundilactobacillus collinoides DSM 20515 = JCM 1123</name>
    <dbReference type="NCBI Taxonomy" id="1423733"/>
    <lineage>
        <taxon>Bacteria</taxon>
        <taxon>Bacillati</taxon>
        <taxon>Bacillota</taxon>
        <taxon>Bacilli</taxon>
        <taxon>Lactobacillales</taxon>
        <taxon>Lactobacillaceae</taxon>
        <taxon>Secundilactobacillus</taxon>
    </lineage>
</organism>
<dbReference type="STRING" id="33960.TY91_12005"/>
<dbReference type="RefSeq" id="WP_054760353.1">
    <property type="nucleotide sequence ID" value="NZ_AYYR01000001.1"/>
</dbReference>
<evidence type="ECO:0000256" key="1">
    <source>
        <dbReference type="SAM" id="Phobius"/>
    </source>
</evidence>
<evidence type="ECO:0000313" key="3">
    <source>
        <dbReference type="Proteomes" id="UP000051845"/>
    </source>
</evidence>
<feature type="transmembrane region" description="Helical" evidence="1">
    <location>
        <begin position="74"/>
        <end position="100"/>
    </location>
</feature>
<keyword evidence="1" id="KW-1133">Transmembrane helix</keyword>
<keyword evidence="1" id="KW-0812">Transmembrane</keyword>
<comment type="caution">
    <text evidence="2">The sequence shown here is derived from an EMBL/GenBank/DDBJ whole genome shotgun (WGS) entry which is preliminary data.</text>
</comment>
<dbReference type="Pfam" id="PF07843">
    <property type="entry name" value="DUF1634"/>
    <property type="match status" value="1"/>
</dbReference>
<dbReference type="EMBL" id="AYYR01000001">
    <property type="protein sequence ID" value="KRM78053.1"/>
    <property type="molecule type" value="Genomic_DNA"/>
</dbReference>
<accession>A0A0R2BH04</accession>
<dbReference type="Proteomes" id="UP000051845">
    <property type="component" value="Unassembled WGS sequence"/>
</dbReference>
<protein>
    <recommendedName>
        <fullName evidence="4">Integral membrane protein</fullName>
    </recommendedName>
</protein>
<dbReference type="AlphaFoldDB" id="A0A0R2BH04"/>
<evidence type="ECO:0000313" key="2">
    <source>
        <dbReference type="EMBL" id="KRM78053.1"/>
    </source>
</evidence>
<gene>
    <name evidence="2" type="ORF">FC82_GL000079</name>
</gene>
<proteinExistence type="predicted"/>
<feature type="transmembrane region" description="Helical" evidence="1">
    <location>
        <begin position="106"/>
        <end position="125"/>
    </location>
</feature>
<evidence type="ECO:0008006" key="4">
    <source>
        <dbReference type="Google" id="ProtNLM"/>
    </source>
</evidence>
<sequence length="128" mass="13874">MTKHQNETSTTTEMNHIEAIIGHILQIGVSIAAIIMALGLLLLIIKGGQTGYAKNVHPTTISGILRGIAQLKPYAVMMLGLFCLILTPILRVVVSIYAFAKEHDRLYVVITTLVLVILGISFVIGHTV</sequence>
<keyword evidence="1" id="KW-0472">Membrane</keyword>